<evidence type="ECO:0000259" key="2">
    <source>
        <dbReference type="Pfam" id="PF09990"/>
    </source>
</evidence>
<sequence>MLAKARIAKHPIHPMLVPFPIGLLGFSLICDLIGLSTRNPLWSVFAAYAMAAGILAALAAALPGLIDRLALHRQPVKKLGIYHMSCNLAVVALFVVDLWWRLRVPFSKGQVLLSAGGIVLLMVSGWLGGELVYVHRTAVDETALPQEEPATF</sequence>
<feature type="transmembrane region" description="Helical" evidence="1">
    <location>
        <begin position="112"/>
        <end position="134"/>
    </location>
</feature>
<name>A0A6V8MCL5_9BACT</name>
<gene>
    <name evidence="3" type="ORF">GMST_00560</name>
</gene>
<dbReference type="AlphaFoldDB" id="A0A6V8MCL5"/>
<proteinExistence type="predicted"/>
<organism evidence="3 4">
    <name type="scientific">Geomonas silvestris</name>
    <dbReference type="NCBI Taxonomy" id="2740184"/>
    <lineage>
        <taxon>Bacteria</taxon>
        <taxon>Pseudomonadati</taxon>
        <taxon>Thermodesulfobacteriota</taxon>
        <taxon>Desulfuromonadia</taxon>
        <taxon>Geobacterales</taxon>
        <taxon>Geobacteraceae</taxon>
        <taxon>Geomonas</taxon>
    </lineage>
</organism>
<protein>
    <submittedName>
        <fullName evidence="3">Membrane protein</fullName>
    </submittedName>
</protein>
<dbReference type="RefSeq" id="WP_183352519.1">
    <property type="nucleotide sequence ID" value="NZ_BLXX01000001.1"/>
</dbReference>
<keyword evidence="1" id="KW-0812">Transmembrane</keyword>
<accession>A0A6V8MCL5</accession>
<evidence type="ECO:0000313" key="3">
    <source>
        <dbReference type="EMBL" id="GFO57731.1"/>
    </source>
</evidence>
<dbReference type="Pfam" id="PF09990">
    <property type="entry name" value="DUF2231"/>
    <property type="match status" value="1"/>
</dbReference>
<comment type="caution">
    <text evidence="3">The sequence shown here is derived from an EMBL/GenBank/DDBJ whole genome shotgun (WGS) entry which is preliminary data.</text>
</comment>
<feature type="transmembrane region" description="Helical" evidence="1">
    <location>
        <begin position="41"/>
        <end position="67"/>
    </location>
</feature>
<dbReference type="EMBL" id="BLXX01000001">
    <property type="protein sequence ID" value="GFO57731.1"/>
    <property type="molecule type" value="Genomic_DNA"/>
</dbReference>
<reference evidence="4" key="1">
    <citation type="submission" date="2020-06" db="EMBL/GenBank/DDBJ databases">
        <title>Draft genomic sequence of Geomonas sp. Red330.</title>
        <authorList>
            <person name="Itoh H."/>
            <person name="Zhenxing X."/>
            <person name="Ushijima N."/>
            <person name="Masuda Y."/>
            <person name="Shiratori Y."/>
            <person name="Senoo K."/>
        </authorList>
    </citation>
    <scope>NUCLEOTIDE SEQUENCE [LARGE SCALE GENOMIC DNA]</scope>
    <source>
        <strain evidence="4">Red330</strain>
    </source>
</reference>
<feature type="transmembrane region" description="Helical" evidence="1">
    <location>
        <begin position="12"/>
        <end position="35"/>
    </location>
</feature>
<dbReference type="Proteomes" id="UP000556026">
    <property type="component" value="Unassembled WGS sequence"/>
</dbReference>
<keyword evidence="1" id="KW-0472">Membrane</keyword>
<keyword evidence="4" id="KW-1185">Reference proteome</keyword>
<dbReference type="InterPro" id="IPR019251">
    <property type="entry name" value="DUF2231_TM"/>
</dbReference>
<feature type="domain" description="DUF2231" evidence="2">
    <location>
        <begin position="9"/>
        <end position="140"/>
    </location>
</feature>
<evidence type="ECO:0000256" key="1">
    <source>
        <dbReference type="SAM" id="Phobius"/>
    </source>
</evidence>
<evidence type="ECO:0000313" key="4">
    <source>
        <dbReference type="Proteomes" id="UP000556026"/>
    </source>
</evidence>
<feature type="transmembrane region" description="Helical" evidence="1">
    <location>
        <begin position="79"/>
        <end position="100"/>
    </location>
</feature>
<keyword evidence="1" id="KW-1133">Transmembrane helix</keyword>